<sequence length="23" mass="2577">MTERPNVPVLKTDLDPQEPPKTA</sequence>
<evidence type="ECO:0000313" key="2">
    <source>
        <dbReference type="EMBL" id="CUS37926.1"/>
    </source>
</evidence>
<dbReference type="Proteomes" id="UP000198736">
    <property type="component" value="Unassembled WGS sequence"/>
</dbReference>
<proteinExistence type="predicted"/>
<protein>
    <submittedName>
        <fullName evidence="2">Uncharacterized protein</fullName>
    </submittedName>
</protein>
<name>A0A0S4LPR4_9BACT</name>
<reference evidence="3" key="1">
    <citation type="submission" date="2015-10" db="EMBL/GenBank/DDBJ databases">
        <authorList>
            <person name="Luecker S."/>
            <person name="Luecker S."/>
        </authorList>
    </citation>
    <scope>NUCLEOTIDE SEQUENCE [LARGE SCALE GENOMIC DNA]</scope>
</reference>
<dbReference type="EMBL" id="CZPZ01000031">
    <property type="protein sequence ID" value="CUS37926.1"/>
    <property type="molecule type" value="Genomic_DNA"/>
</dbReference>
<organism evidence="2 3">
    <name type="scientific">Candidatus Nitrospira nitrificans</name>
    <dbReference type="NCBI Taxonomy" id="1742973"/>
    <lineage>
        <taxon>Bacteria</taxon>
        <taxon>Pseudomonadati</taxon>
        <taxon>Nitrospirota</taxon>
        <taxon>Nitrospiria</taxon>
        <taxon>Nitrospirales</taxon>
        <taxon>Nitrospiraceae</taxon>
        <taxon>Nitrospira</taxon>
    </lineage>
</organism>
<accession>A0A0S4LPR4</accession>
<evidence type="ECO:0000256" key="1">
    <source>
        <dbReference type="SAM" id="MobiDB-lite"/>
    </source>
</evidence>
<dbReference type="STRING" id="1742973.COMA2_40099"/>
<keyword evidence="3" id="KW-1185">Reference proteome</keyword>
<feature type="region of interest" description="Disordered" evidence="1">
    <location>
        <begin position="1"/>
        <end position="23"/>
    </location>
</feature>
<gene>
    <name evidence="2" type="ORF">COMA2_40099</name>
</gene>
<evidence type="ECO:0000313" key="3">
    <source>
        <dbReference type="Proteomes" id="UP000198736"/>
    </source>
</evidence>
<dbReference type="AlphaFoldDB" id="A0A0S4LPR4"/>